<dbReference type="PRINTS" id="PR02086">
    <property type="entry name" value="PUTNUCHARBI1"/>
</dbReference>
<comment type="similarity">
    <text evidence="4">Belongs to the HARBI1 family.</text>
</comment>
<comment type="function">
    <text evidence="12">Transposase-derived protein that may have nuclease activity. Does not have transposase activity.</text>
</comment>
<dbReference type="InterPro" id="IPR026103">
    <property type="entry name" value="HARBI1_animal"/>
</dbReference>
<evidence type="ECO:0000256" key="8">
    <source>
        <dbReference type="ARBA" id="ARBA00022723"/>
    </source>
</evidence>
<evidence type="ECO:0000313" key="14">
    <source>
        <dbReference type="EMBL" id="KYQ47911.1"/>
    </source>
</evidence>
<comment type="subcellular location">
    <subcellularLocation>
        <location evidence="3">Cytoplasm</location>
    </subcellularLocation>
    <subcellularLocation>
        <location evidence="2">Nucleus</location>
    </subcellularLocation>
</comment>
<dbReference type="STRING" id="64791.A0A151WJA2"/>
<dbReference type="GO" id="GO:0016787">
    <property type="term" value="F:hydrolase activity"/>
    <property type="evidence" value="ECO:0007669"/>
    <property type="project" value="UniProtKB-KW"/>
</dbReference>
<dbReference type="GO" id="GO:0046872">
    <property type="term" value="F:metal ion binding"/>
    <property type="evidence" value="ECO:0007669"/>
    <property type="project" value="UniProtKB-KW"/>
</dbReference>
<dbReference type="EMBL" id="KQ983044">
    <property type="protein sequence ID" value="KYQ47911.1"/>
    <property type="molecule type" value="Genomic_DNA"/>
</dbReference>
<accession>A0A151WJA2</accession>
<dbReference type="InterPro" id="IPR045249">
    <property type="entry name" value="HARBI1-like"/>
</dbReference>
<dbReference type="GO" id="GO:0005737">
    <property type="term" value="C:cytoplasm"/>
    <property type="evidence" value="ECO:0007669"/>
    <property type="project" value="UniProtKB-SubCell"/>
</dbReference>
<dbReference type="OrthoDB" id="7554050at2759"/>
<evidence type="ECO:0000256" key="12">
    <source>
        <dbReference type="ARBA" id="ARBA00045850"/>
    </source>
</evidence>
<keyword evidence="10" id="KW-0539">Nucleus</keyword>
<keyword evidence="15" id="KW-1185">Reference proteome</keyword>
<keyword evidence="6" id="KW-0963">Cytoplasm</keyword>
<evidence type="ECO:0000256" key="9">
    <source>
        <dbReference type="ARBA" id="ARBA00022801"/>
    </source>
</evidence>
<evidence type="ECO:0000256" key="6">
    <source>
        <dbReference type="ARBA" id="ARBA00022490"/>
    </source>
</evidence>
<dbReference type="Proteomes" id="UP000075809">
    <property type="component" value="Unassembled WGS sequence"/>
</dbReference>
<comment type="cofactor">
    <cofactor evidence="1">
        <name>a divalent metal cation</name>
        <dbReference type="ChEBI" id="CHEBI:60240"/>
    </cofactor>
</comment>
<protein>
    <recommendedName>
        <fullName evidence="5">Putative nuclease HARBI1</fullName>
    </recommendedName>
    <alternativeName>
        <fullName evidence="11">Harbinger transposase-derived nuclease</fullName>
    </alternativeName>
</protein>
<dbReference type="KEGG" id="mzt:108729455"/>
<evidence type="ECO:0000256" key="7">
    <source>
        <dbReference type="ARBA" id="ARBA00022722"/>
    </source>
</evidence>
<keyword evidence="8" id="KW-0479">Metal-binding</keyword>
<evidence type="ECO:0000256" key="1">
    <source>
        <dbReference type="ARBA" id="ARBA00001968"/>
    </source>
</evidence>
<organism evidence="14 15">
    <name type="scientific">Mycetomoellerius zeteki</name>
    <dbReference type="NCBI Taxonomy" id="64791"/>
    <lineage>
        <taxon>Eukaryota</taxon>
        <taxon>Metazoa</taxon>
        <taxon>Ecdysozoa</taxon>
        <taxon>Arthropoda</taxon>
        <taxon>Hexapoda</taxon>
        <taxon>Insecta</taxon>
        <taxon>Pterygota</taxon>
        <taxon>Neoptera</taxon>
        <taxon>Endopterygota</taxon>
        <taxon>Hymenoptera</taxon>
        <taxon>Apocrita</taxon>
        <taxon>Aculeata</taxon>
        <taxon>Formicoidea</taxon>
        <taxon>Formicidae</taxon>
        <taxon>Myrmicinae</taxon>
        <taxon>Mycetomoellerius</taxon>
    </lineage>
</organism>
<dbReference type="GO" id="GO:0004518">
    <property type="term" value="F:nuclease activity"/>
    <property type="evidence" value="ECO:0007669"/>
    <property type="project" value="UniProtKB-KW"/>
</dbReference>
<evidence type="ECO:0000256" key="2">
    <source>
        <dbReference type="ARBA" id="ARBA00004123"/>
    </source>
</evidence>
<name>A0A151WJA2_9HYME</name>
<evidence type="ECO:0000256" key="4">
    <source>
        <dbReference type="ARBA" id="ARBA00006958"/>
    </source>
</evidence>
<dbReference type="PANTHER" id="PTHR22930:SF269">
    <property type="entry name" value="NUCLEASE HARBI1-LIKE PROTEIN"/>
    <property type="match status" value="1"/>
</dbReference>
<keyword evidence="7" id="KW-0540">Nuclease</keyword>
<dbReference type="InterPro" id="IPR027806">
    <property type="entry name" value="HARBI1_dom"/>
</dbReference>
<dbReference type="AlphaFoldDB" id="A0A151WJA2"/>
<reference evidence="14 15" key="1">
    <citation type="submission" date="2015-09" db="EMBL/GenBank/DDBJ databases">
        <title>Trachymyrmex zeteki WGS genome.</title>
        <authorList>
            <person name="Nygaard S."/>
            <person name="Hu H."/>
            <person name="Boomsma J."/>
            <person name="Zhang G."/>
        </authorList>
    </citation>
    <scope>NUCLEOTIDE SEQUENCE [LARGE SCALE GENOMIC DNA]</scope>
    <source>
        <strain evidence="14">Tzet28-1</strain>
        <tissue evidence="14">Whole body</tissue>
    </source>
</reference>
<gene>
    <name evidence="14" type="ORF">ALC60_13053</name>
</gene>
<feature type="domain" description="DDE Tnp4" evidence="13">
    <location>
        <begin position="122"/>
        <end position="173"/>
    </location>
</feature>
<evidence type="ECO:0000256" key="10">
    <source>
        <dbReference type="ARBA" id="ARBA00023242"/>
    </source>
</evidence>
<dbReference type="Pfam" id="PF13359">
    <property type="entry name" value="DDE_Tnp_4"/>
    <property type="match status" value="1"/>
</dbReference>
<evidence type="ECO:0000259" key="13">
    <source>
        <dbReference type="Pfam" id="PF13359"/>
    </source>
</evidence>
<keyword evidence="9" id="KW-0378">Hydrolase</keyword>
<proteinExistence type="inferred from homology"/>
<dbReference type="GO" id="GO:0005634">
    <property type="term" value="C:nucleus"/>
    <property type="evidence" value="ECO:0007669"/>
    <property type="project" value="UniProtKB-SubCell"/>
</dbReference>
<evidence type="ECO:0000313" key="15">
    <source>
        <dbReference type="Proteomes" id="UP000075809"/>
    </source>
</evidence>
<evidence type="ECO:0000256" key="3">
    <source>
        <dbReference type="ARBA" id="ARBA00004496"/>
    </source>
</evidence>
<sequence length="183" mass="21126">MEFEDKTKFRNYFRMDSITFKKLLELIGPLITKQSVVREPIPPETRLHITLRYLALGDSMMSISYAFRVAHNTVSKIIAETCNAIWNVLKEIVFFKDEVKNWQNIAADFDYFWNYPNCIGCIDGKHVELQAPPNSGSSHYNYKGRHSINLMAISDAKYRFTMVDIGAEGRNSDGGEQHYAQIF</sequence>
<evidence type="ECO:0000256" key="5">
    <source>
        <dbReference type="ARBA" id="ARBA00015519"/>
    </source>
</evidence>
<dbReference type="PANTHER" id="PTHR22930">
    <property type="match status" value="1"/>
</dbReference>
<evidence type="ECO:0000256" key="11">
    <source>
        <dbReference type="ARBA" id="ARBA00030126"/>
    </source>
</evidence>